<evidence type="ECO:0008006" key="3">
    <source>
        <dbReference type="Google" id="ProtNLM"/>
    </source>
</evidence>
<dbReference type="GO" id="GO:0016791">
    <property type="term" value="F:phosphatase activity"/>
    <property type="evidence" value="ECO:0007669"/>
    <property type="project" value="TreeGrafter"/>
</dbReference>
<name>A0A0G2Z768_9BACT</name>
<proteinExistence type="predicted"/>
<dbReference type="Proteomes" id="UP000035159">
    <property type="component" value="Chromosome"/>
</dbReference>
<evidence type="ECO:0000313" key="1">
    <source>
        <dbReference type="EMBL" id="AKI97407.1"/>
    </source>
</evidence>
<dbReference type="CDD" id="cd07516">
    <property type="entry name" value="HAD_Pase"/>
    <property type="match status" value="1"/>
</dbReference>
<dbReference type="InterPro" id="IPR036412">
    <property type="entry name" value="HAD-like_sf"/>
</dbReference>
<keyword evidence="2" id="KW-1185">Reference proteome</keyword>
<organism evidence="1 2">
    <name type="scientific">Kosmotoga pacifica</name>
    <dbReference type="NCBI Taxonomy" id="1330330"/>
    <lineage>
        <taxon>Bacteria</taxon>
        <taxon>Thermotogati</taxon>
        <taxon>Thermotogota</taxon>
        <taxon>Thermotogae</taxon>
        <taxon>Kosmotogales</taxon>
        <taxon>Kosmotogaceae</taxon>
        <taxon>Kosmotoga</taxon>
    </lineage>
</organism>
<dbReference type="SFLD" id="SFLDG01140">
    <property type="entry name" value="C2.B:_Phosphomannomutase_and_P"/>
    <property type="match status" value="1"/>
</dbReference>
<dbReference type="PATRIC" id="fig|1330330.3.peg.1173"/>
<dbReference type="NCBIfam" id="TIGR00099">
    <property type="entry name" value="Cof-subfamily"/>
    <property type="match status" value="1"/>
</dbReference>
<dbReference type="InterPro" id="IPR006379">
    <property type="entry name" value="HAD-SF_hydro_IIB"/>
</dbReference>
<dbReference type="AlphaFoldDB" id="A0A0G2Z768"/>
<gene>
    <name evidence="1" type="ORF">IX53_05790</name>
</gene>
<dbReference type="InterPro" id="IPR000150">
    <property type="entry name" value="Cof"/>
</dbReference>
<dbReference type="GO" id="GO:0005829">
    <property type="term" value="C:cytosol"/>
    <property type="evidence" value="ECO:0007669"/>
    <property type="project" value="TreeGrafter"/>
</dbReference>
<protein>
    <recommendedName>
        <fullName evidence="3">Haloacid dehalogenase</fullName>
    </recommendedName>
</protein>
<dbReference type="STRING" id="1330330.IX53_05790"/>
<reference evidence="1 2" key="1">
    <citation type="submission" date="2015-04" db="EMBL/GenBank/DDBJ databases">
        <title>Complete Genome Sequence of Kosmotoga pacifica SLHLJ1.</title>
        <authorList>
            <person name="Jiang L.J."/>
            <person name="Shao Z.Z."/>
            <person name="Jebbar M."/>
        </authorList>
    </citation>
    <scope>NUCLEOTIDE SEQUENCE [LARGE SCALE GENOMIC DNA]</scope>
    <source>
        <strain evidence="1 2">SLHLJ1</strain>
    </source>
</reference>
<evidence type="ECO:0000313" key="2">
    <source>
        <dbReference type="Proteomes" id="UP000035159"/>
    </source>
</evidence>
<dbReference type="Gene3D" id="3.40.50.1000">
    <property type="entry name" value="HAD superfamily/HAD-like"/>
    <property type="match status" value="1"/>
</dbReference>
<accession>A0A0G2Z768</accession>
<dbReference type="RefSeq" id="WP_047754541.1">
    <property type="nucleotide sequence ID" value="NZ_CAJUHA010000015.1"/>
</dbReference>
<dbReference type="EMBL" id="CP011232">
    <property type="protein sequence ID" value="AKI97407.1"/>
    <property type="molecule type" value="Genomic_DNA"/>
</dbReference>
<dbReference type="Pfam" id="PF08282">
    <property type="entry name" value="Hydrolase_3"/>
    <property type="match status" value="1"/>
</dbReference>
<dbReference type="InterPro" id="IPR023214">
    <property type="entry name" value="HAD_sf"/>
</dbReference>
<dbReference type="GO" id="GO:0000287">
    <property type="term" value="F:magnesium ion binding"/>
    <property type="evidence" value="ECO:0007669"/>
    <property type="project" value="TreeGrafter"/>
</dbReference>
<dbReference type="NCBIfam" id="TIGR01484">
    <property type="entry name" value="HAD-SF-IIB"/>
    <property type="match status" value="1"/>
</dbReference>
<sequence>MASNWKLIVSDLDGTILKKDSTLSDKVINSVEKLRESGIDLTIATGRILESALPYITRLKITKPVILYNGAKIYDPLKKEYVYQAFFKENEKHQLFTVLQREGLHAVLFTENGAYVFNLSPLIDSFRTHDGIELKSSPLSELQRTELIKVMIIDEPVIIDKIQEKLGPELGEFCSVLRSEKEFLELLPGGVNKGTALERLCELLEISLDDTIAMGDNPNDFEMLKRARLGIAAGESHSALNEVADIVIAEDPEDVLEKLAKLLLKEG</sequence>
<dbReference type="SUPFAM" id="SSF56784">
    <property type="entry name" value="HAD-like"/>
    <property type="match status" value="1"/>
</dbReference>
<dbReference type="PANTHER" id="PTHR10000:SF8">
    <property type="entry name" value="HAD SUPERFAMILY HYDROLASE-LIKE, TYPE 3"/>
    <property type="match status" value="1"/>
</dbReference>
<dbReference type="PANTHER" id="PTHR10000">
    <property type="entry name" value="PHOSPHOSERINE PHOSPHATASE"/>
    <property type="match status" value="1"/>
</dbReference>
<dbReference type="KEGG" id="kpf:IX53_05790"/>
<dbReference type="SFLD" id="SFLDS00003">
    <property type="entry name" value="Haloacid_Dehalogenase"/>
    <property type="match status" value="1"/>
</dbReference>
<dbReference type="Gene3D" id="3.30.1240.10">
    <property type="match status" value="1"/>
</dbReference>